<dbReference type="Proteomes" id="UP000673691">
    <property type="component" value="Unassembled WGS sequence"/>
</dbReference>
<feature type="compositionally biased region" description="Basic and acidic residues" evidence="1">
    <location>
        <begin position="745"/>
        <end position="756"/>
    </location>
</feature>
<feature type="compositionally biased region" description="Polar residues" evidence="1">
    <location>
        <begin position="47"/>
        <end position="57"/>
    </location>
</feature>
<comment type="caution">
    <text evidence="2">The sequence shown here is derived from an EMBL/GenBank/DDBJ whole genome shotgun (WGS) entry which is preliminary data.</text>
</comment>
<feature type="compositionally biased region" description="Basic and acidic residues" evidence="1">
    <location>
        <begin position="843"/>
        <end position="865"/>
    </location>
</feature>
<evidence type="ECO:0000313" key="3">
    <source>
        <dbReference type="Proteomes" id="UP000673691"/>
    </source>
</evidence>
<keyword evidence="3" id="KW-1185">Reference proteome</keyword>
<protein>
    <submittedName>
        <fullName evidence="2">Uncharacterized protein</fullName>
    </submittedName>
</protein>
<feature type="compositionally biased region" description="Acidic residues" evidence="1">
    <location>
        <begin position="758"/>
        <end position="768"/>
    </location>
</feature>
<feature type="compositionally biased region" description="Basic and acidic residues" evidence="1">
    <location>
        <begin position="681"/>
        <end position="693"/>
    </location>
</feature>
<feature type="compositionally biased region" description="Acidic residues" evidence="1">
    <location>
        <begin position="643"/>
        <end position="652"/>
    </location>
</feature>
<feature type="compositionally biased region" description="Acidic residues" evidence="1">
    <location>
        <begin position="10"/>
        <end position="33"/>
    </location>
</feature>
<feature type="compositionally biased region" description="Acidic residues" evidence="1">
    <location>
        <begin position="196"/>
        <end position="209"/>
    </location>
</feature>
<evidence type="ECO:0000313" key="2">
    <source>
        <dbReference type="EMBL" id="KAG5458348.1"/>
    </source>
</evidence>
<feature type="compositionally biased region" description="Low complexity" evidence="1">
    <location>
        <begin position="403"/>
        <end position="416"/>
    </location>
</feature>
<feature type="compositionally biased region" description="Acidic residues" evidence="1">
    <location>
        <begin position="492"/>
        <end position="501"/>
    </location>
</feature>
<proteinExistence type="predicted"/>
<feature type="compositionally biased region" description="Low complexity" evidence="1">
    <location>
        <begin position="372"/>
        <end position="383"/>
    </location>
</feature>
<feature type="non-terminal residue" evidence="2">
    <location>
        <position position="1"/>
    </location>
</feature>
<feature type="region of interest" description="Disordered" evidence="1">
    <location>
        <begin position="798"/>
        <end position="865"/>
    </location>
</feature>
<feature type="compositionally biased region" description="Basic and acidic residues" evidence="1">
    <location>
        <begin position="807"/>
        <end position="819"/>
    </location>
</feature>
<feature type="compositionally biased region" description="Acidic residues" evidence="1">
    <location>
        <begin position="667"/>
        <end position="680"/>
    </location>
</feature>
<feature type="region of interest" description="Disordered" evidence="1">
    <location>
        <begin position="1"/>
        <end position="57"/>
    </location>
</feature>
<accession>A0A8H8DHF3</accession>
<feature type="compositionally biased region" description="Basic and acidic residues" evidence="1">
    <location>
        <begin position="704"/>
        <end position="730"/>
    </location>
</feature>
<reference evidence="2 3" key="1">
    <citation type="journal article" name="Sci. Rep.">
        <title>Genome-scale phylogenetic analyses confirm Olpidium as the closest living zoosporic fungus to the non-flagellated, terrestrial fungi.</title>
        <authorList>
            <person name="Chang Y."/>
            <person name="Rochon D."/>
            <person name="Sekimoto S."/>
            <person name="Wang Y."/>
            <person name="Chovatia M."/>
            <person name="Sandor L."/>
            <person name="Salamov A."/>
            <person name="Grigoriev I.V."/>
            <person name="Stajich J.E."/>
            <person name="Spatafora J.W."/>
        </authorList>
    </citation>
    <scope>NUCLEOTIDE SEQUENCE [LARGE SCALE GENOMIC DNA]</scope>
    <source>
        <strain evidence="2">S191</strain>
    </source>
</reference>
<feature type="compositionally biased region" description="Polar residues" evidence="1">
    <location>
        <begin position="316"/>
        <end position="326"/>
    </location>
</feature>
<dbReference type="EMBL" id="JAEFCI010008619">
    <property type="protein sequence ID" value="KAG5458348.1"/>
    <property type="molecule type" value="Genomic_DNA"/>
</dbReference>
<name>A0A8H8DHF3_9FUNG</name>
<feature type="region of interest" description="Disordered" evidence="1">
    <location>
        <begin position="127"/>
        <end position="782"/>
    </location>
</feature>
<dbReference type="AlphaFoldDB" id="A0A8H8DHF3"/>
<feature type="compositionally biased region" description="Polar residues" evidence="1">
    <location>
        <begin position="585"/>
        <end position="597"/>
    </location>
</feature>
<feature type="compositionally biased region" description="Acidic residues" evidence="1">
    <location>
        <begin position="342"/>
        <end position="367"/>
    </location>
</feature>
<feature type="non-terminal residue" evidence="2">
    <location>
        <position position="865"/>
    </location>
</feature>
<sequence length="865" mass="89603">LFHPSTAVDVSEEATETDTETESAAEDNGDDSNNDISLNEFTPPASDISSQHGDGGQVSVTVAINNANNLEQAGQADVEMTNEQQSSSQWVLPEPTLLANNAVIPSLGHGTDLQATENLSVVVLAEPASVAEHDPESPPVVYGGPGGQGEEAEAFNQLDSASTGERVDTPPRPVQVFSVEDSPLLPFGIGFSGGEEGYDSDAGGPEDDPDHFSSDESSDSPVPVAPEPSDPLSATSAGPSVASASAEVQGGTAADEVAGNDGRERGNDDPAEENDSPAGGEDGAAFGSSGVDAGCEGSATDGDQGHPPVSEAGQGWETQGPAQTFTFEELPLPVGPIFGFDNVDEDDCSDDSDLQQDVDDVFSECSDDSTGPVVPDPSESPVSRGNCPPMTDGGDPANGRTGLGDPLLGVDLGTPPAALVQGGVTPMEATGGVSADETSSPDGAQENPRVSEARQGWEMQGPVRTFPFGELPLPPGTGFSFDNVDEGSMYSEESELEEDVDYTLSEYSDDSTGPVVPDPPESPTSHDGDRPPTIGGGDLASSGTGTGDPLSGNNLGTPPATLEQGSITLTEAAGGGSADEDGSSVPTSHDSQGTATASEGWGLPQGLTFSFDDFPFGMNWAFDEGEGAADQSGLTDLEFGGDVYEENSDDSDVFPHFDAEPSTGPSEADEEYASAQEDQEDRPCPPRNFDQRRSRNSVGVSWNLEDRGSSPGSEEREGKSFPRGSEEPSRRVSPASEVTLAGEAADPRHLQDKFGDGESVEIDDGEDTADAKAPPVSRRSTLPLVLLTTMRDLYLLRPATSPAEATAHAESRKRPRPDDGAETGEAAGQGSAGEDGEAAPPAKFERLVEITDVVARQDTRQRRRI</sequence>
<organism evidence="2 3">
    <name type="scientific">Olpidium bornovanus</name>
    <dbReference type="NCBI Taxonomy" id="278681"/>
    <lineage>
        <taxon>Eukaryota</taxon>
        <taxon>Fungi</taxon>
        <taxon>Fungi incertae sedis</taxon>
        <taxon>Olpidiomycota</taxon>
        <taxon>Olpidiomycotina</taxon>
        <taxon>Olpidiomycetes</taxon>
        <taxon>Olpidiales</taxon>
        <taxon>Olpidiaceae</taxon>
        <taxon>Olpidium</taxon>
    </lineage>
</organism>
<evidence type="ECO:0000256" key="1">
    <source>
        <dbReference type="SAM" id="MobiDB-lite"/>
    </source>
</evidence>
<gene>
    <name evidence="2" type="ORF">BJ554DRAFT_1436</name>
</gene>